<name>A0ABT4QDH3_9BACL</name>
<sequence length="179" mass="19260">MSDLDGLTGIANRRKLDRFLGNAWLTAAEEGTPISVILFDVDYFKPYNDTCGHQGGDEILKNIALAAAGLLQNTPHLIARYGGEEFAAVLAGAKQAEALAIAERLRRSVETLNMPHATSPIADHVTVSLGCATVIPQPGMTDKHLIDWADKALYRAKAEGRNRTVCHLPQDAPDKQGGC</sequence>
<dbReference type="EMBL" id="JAQAGZ010000014">
    <property type="protein sequence ID" value="MCZ8514929.1"/>
    <property type="molecule type" value="Genomic_DNA"/>
</dbReference>
<proteinExistence type="predicted"/>
<dbReference type="InterPro" id="IPR029787">
    <property type="entry name" value="Nucleotide_cyclase"/>
</dbReference>
<protein>
    <submittedName>
        <fullName evidence="2">GGDEF domain-containing protein</fullName>
    </submittedName>
</protein>
<dbReference type="Proteomes" id="UP001527882">
    <property type="component" value="Unassembled WGS sequence"/>
</dbReference>
<dbReference type="PROSITE" id="PS50887">
    <property type="entry name" value="GGDEF"/>
    <property type="match status" value="1"/>
</dbReference>
<comment type="caution">
    <text evidence="2">The sequence shown here is derived from an EMBL/GenBank/DDBJ whole genome shotgun (WGS) entry which is preliminary data.</text>
</comment>
<feature type="domain" description="GGDEF" evidence="1">
    <location>
        <begin position="32"/>
        <end position="169"/>
    </location>
</feature>
<keyword evidence="3" id="KW-1185">Reference proteome</keyword>
<evidence type="ECO:0000259" key="1">
    <source>
        <dbReference type="PROSITE" id="PS50887"/>
    </source>
</evidence>
<organism evidence="2 3">
    <name type="scientific">Paenibacillus gyeongsangnamensis</name>
    <dbReference type="NCBI Taxonomy" id="3388067"/>
    <lineage>
        <taxon>Bacteria</taxon>
        <taxon>Bacillati</taxon>
        <taxon>Bacillota</taxon>
        <taxon>Bacilli</taxon>
        <taxon>Bacillales</taxon>
        <taxon>Paenibacillaceae</taxon>
        <taxon>Paenibacillus</taxon>
    </lineage>
</organism>
<dbReference type="InterPro" id="IPR000160">
    <property type="entry name" value="GGDEF_dom"/>
</dbReference>
<dbReference type="PANTHER" id="PTHR45138">
    <property type="entry name" value="REGULATORY COMPONENTS OF SENSORY TRANSDUCTION SYSTEM"/>
    <property type="match status" value="1"/>
</dbReference>
<evidence type="ECO:0000313" key="2">
    <source>
        <dbReference type="EMBL" id="MCZ8514929.1"/>
    </source>
</evidence>
<accession>A0ABT4QDH3</accession>
<evidence type="ECO:0000313" key="3">
    <source>
        <dbReference type="Proteomes" id="UP001527882"/>
    </source>
</evidence>
<dbReference type="SMART" id="SM00267">
    <property type="entry name" value="GGDEF"/>
    <property type="match status" value="1"/>
</dbReference>
<dbReference type="CDD" id="cd01949">
    <property type="entry name" value="GGDEF"/>
    <property type="match status" value="1"/>
</dbReference>
<gene>
    <name evidence="2" type="ORF">O9H85_21390</name>
</gene>
<dbReference type="Gene3D" id="3.30.70.270">
    <property type="match status" value="1"/>
</dbReference>
<dbReference type="InterPro" id="IPR050469">
    <property type="entry name" value="Diguanylate_Cyclase"/>
</dbReference>
<dbReference type="InterPro" id="IPR043128">
    <property type="entry name" value="Rev_trsase/Diguanyl_cyclase"/>
</dbReference>
<dbReference type="Pfam" id="PF00990">
    <property type="entry name" value="GGDEF"/>
    <property type="match status" value="1"/>
</dbReference>
<reference evidence="2 3" key="1">
    <citation type="submission" date="2022-12" db="EMBL/GenBank/DDBJ databases">
        <title>Draft genome sequence of Paenibacillus sp. dW9.</title>
        <authorList>
            <person name="Choi E.-W."/>
            <person name="Kim D.-U."/>
        </authorList>
    </citation>
    <scope>NUCLEOTIDE SEQUENCE [LARGE SCALE GENOMIC DNA]</scope>
    <source>
        <strain evidence="3">dW9</strain>
    </source>
</reference>
<dbReference type="PANTHER" id="PTHR45138:SF9">
    <property type="entry name" value="DIGUANYLATE CYCLASE DGCM-RELATED"/>
    <property type="match status" value="1"/>
</dbReference>
<dbReference type="NCBIfam" id="TIGR00254">
    <property type="entry name" value="GGDEF"/>
    <property type="match status" value="1"/>
</dbReference>
<dbReference type="SUPFAM" id="SSF55073">
    <property type="entry name" value="Nucleotide cyclase"/>
    <property type="match status" value="1"/>
</dbReference>